<proteinExistence type="inferred from homology"/>
<evidence type="ECO:0000313" key="4">
    <source>
        <dbReference type="Proteomes" id="UP000179807"/>
    </source>
</evidence>
<dbReference type="GeneID" id="94829386"/>
<keyword evidence="2" id="KW-0472">Membrane</keyword>
<comment type="caution">
    <text evidence="3">The sequence shown here is derived from an EMBL/GenBank/DDBJ whole genome shotgun (WGS) entry which is preliminary data.</text>
</comment>
<dbReference type="GO" id="GO:0036503">
    <property type="term" value="P:ERAD pathway"/>
    <property type="evidence" value="ECO:0007669"/>
    <property type="project" value="TreeGrafter"/>
</dbReference>
<comment type="similarity">
    <text evidence="1">Belongs to the sel-1 family.</text>
</comment>
<dbReference type="SUPFAM" id="SSF81901">
    <property type="entry name" value="HCP-like"/>
    <property type="match status" value="3"/>
</dbReference>
<dbReference type="Gene3D" id="1.25.40.10">
    <property type="entry name" value="Tetratricopeptide repeat domain"/>
    <property type="match status" value="3"/>
</dbReference>
<dbReference type="Proteomes" id="UP000179807">
    <property type="component" value="Unassembled WGS sequence"/>
</dbReference>
<dbReference type="AlphaFoldDB" id="A0A1J4JFH1"/>
<dbReference type="GO" id="GO:0005789">
    <property type="term" value="C:endoplasmic reticulum membrane"/>
    <property type="evidence" value="ECO:0007669"/>
    <property type="project" value="TreeGrafter"/>
</dbReference>
<gene>
    <name evidence="3" type="ORF">TRFO_09101</name>
</gene>
<reference evidence="3" key="1">
    <citation type="submission" date="2016-10" db="EMBL/GenBank/DDBJ databases">
        <authorList>
            <person name="Benchimol M."/>
            <person name="Almeida L.G."/>
            <person name="Vasconcelos A.T."/>
            <person name="Perreira-Neves A."/>
            <person name="Rosa I.A."/>
            <person name="Tasca T."/>
            <person name="Bogo M.R."/>
            <person name="de Souza W."/>
        </authorList>
    </citation>
    <scope>NUCLEOTIDE SEQUENCE [LARGE SCALE GENOMIC DNA]</scope>
    <source>
        <strain evidence="3">K</strain>
    </source>
</reference>
<dbReference type="InterPro" id="IPR050767">
    <property type="entry name" value="Sel1_AlgK"/>
</dbReference>
<evidence type="ECO:0000313" key="3">
    <source>
        <dbReference type="EMBL" id="OHS97966.1"/>
    </source>
</evidence>
<organism evidence="3 4">
    <name type="scientific">Tritrichomonas foetus</name>
    <dbReference type="NCBI Taxonomy" id="1144522"/>
    <lineage>
        <taxon>Eukaryota</taxon>
        <taxon>Metamonada</taxon>
        <taxon>Parabasalia</taxon>
        <taxon>Tritrichomonadida</taxon>
        <taxon>Tritrichomonadidae</taxon>
        <taxon>Tritrichomonas</taxon>
    </lineage>
</organism>
<keyword evidence="2" id="KW-1133">Transmembrane helix</keyword>
<dbReference type="PANTHER" id="PTHR11102">
    <property type="entry name" value="SEL-1-LIKE PROTEIN"/>
    <property type="match status" value="1"/>
</dbReference>
<dbReference type="EMBL" id="MLAK01001082">
    <property type="protein sequence ID" value="OHS97966.1"/>
    <property type="molecule type" value="Genomic_DNA"/>
</dbReference>
<keyword evidence="4" id="KW-1185">Reference proteome</keyword>
<dbReference type="SMART" id="SM00671">
    <property type="entry name" value="SEL1"/>
    <property type="match status" value="4"/>
</dbReference>
<feature type="transmembrane region" description="Helical" evidence="2">
    <location>
        <begin position="652"/>
        <end position="673"/>
    </location>
</feature>
<name>A0A1J4JFH1_9EUKA</name>
<dbReference type="Pfam" id="PF08238">
    <property type="entry name" value="Sel1"/>
    <property type="match status" value="5"/>
</dbReference>
<dbReference type="InterPro" id="IPR011990">
    <property type="entry name" value="TPR-like_helical_dom_sf"/>
</dbReference>
<dbReference type="PANTHER" id="PTHR11102:SF147">
    <property type="entry name" value="SEL1L ADAPTOR SUBUNIT OF ERAD E3 UBIQUITIN LIGASE"/>
    <property type="match status" value="1"/>
</dbReference>
<dbReference type="RefSeq" id="XP_068351103.1">
    <property type="nucleotide sequence ID" value="XM_068494682.1"/>
</dbReference>
<evidence type="ECO:0000256" key="1">
    <source>
        <dbReference type="ARBA" id="ARBA00038101"/>
    </source>
</evidence>
<keyword evidence="2" id="KW-0812">Transmembrane</keyword>
<evidence type="ECO:0000256" key="2">
    <source>
        <dbReference type="SAM" id="Phobius"/>
    </source>
</evidence>
<dbReference type="VEuPathDB" id="TrichDB:TRFO_09101"/>
<sequence>MCTFRIFIEMEGIFLLLFYFIQFSKSDSFTRELPFVPIFYTHPETNHQLIYDFFDFRHLNNSLSSTKTLKKCMEIFHNVELNSIDSSKCMKDLESLAEKEKNGDSYFLLGTIHEYGLFLNKMNDTLARHFYKCGSRIGHYECQSSYAFFLRYGFGGKENQSKANALTKAARKNESITSILQMSSDLFYTNINSSTACHNSYRLLEPLARIVLNNLSYFRKSSFKEITRLSAKSLPKDKSDEEIIFQNIIKKKAEERTPENFISLANFYLRDRKPNILQAISILEEAINRKIPNAKSLLAILYLEGIFVEKNEELGEKLLVEAYTDSEPVAMTEVWATYLLQNDRNHNHDYYKDTSFYALSLLNKRNSNQQQNEQKNEKNNNNNNEINFFDLNHHKQIEIAVNGLNQIIKHGDPSSLYYCGLLLTEGSASLKKNHLYAMIYFQKALSLQNLPVIFTRAALSYRNVVYKDHNCENSWKDLHLFCELSFLFDDSKLAYKAIYHHDLEYALRIYQRLADLGSETSAWNAEVLCEHLKLNSSIWIYLQVKKQNENATRRLVEKQKKEGKIDYAINTMKNIAKLTPKDTFSYAMLIRKKNFTECLISLNHSKQMVNGSELAVTLTLGYLFIENLPQTLLSILTFNFKNSDVDQFIFEYLHMIVHIFIIFITLLLIYVILGMRLQSLNGYDAK</sequence>
<protein>
    <submittedName>
        <fullName evidence="3">Uncharacterized protein</fullName>
    </submittedName>
</protein>
<dbReference type="InterPro" id="IPR006597">
    <property type="entry name" value="Sel1-like"/>
</dbReference>
<accession>A0A1J4JFH1</accession>
<dbReference type="OrthoDB" id="2148946at2759"/>